<dbReference type="InterPro" id="IPR003675">
    <property type="entry name" value="Rce1/LyrA-like_dom"/>
</dbReference>
<keyword evidence="3" id="KW-0645">Protease</keyword>
<comment type="caution">
    <text evidence="3">The sequence shown here is derived from an EMBL/GenBank/DDBJ whole genome shotgun (WGS) entry which is preliminary data.</text>
</comment>
<keyword evidence="4" id="KW-1185">Reference proteome</keyword>
<feature type="transmembrane region" description="Helical" evidence="1">
    <location>
        <begin position="119"/>
        <end position="138"/>
    </location>
</feature>
<name>A0ABT6EY52_9SYNE</name>
<protein>
    <submittedName>
        <fullName evidence="3">CPBP family intramembrane metalloprotease</fullName>
    </submittedName>
</protein>
<sequence length="268" mass="30044">MIRRPVWARLVAFMLTLLALWLPLAIPIHLIWGEYEIVNFINGALLYSIFIILLRVWGKRVHRQDQPLQFYGFVLNGPMLLEAILGWALGVAALALLFLIQFSLGWIDWQGIPPQFSNVLLSGLITGVGVGFAEELLFRGWLLKELELDYIPWFALVVNGIIFALLHYLHPPEVIRETWPQFFGLVLLGWNLVLATWACRGRLGMAMGLHGGLVWAYFGVNIGGLIEYNGSAPEWMTGINENPIAGVLGCAMLLGLGTLFLTRIPKPQ</sequence>
<feature type="transmembrane region" description="Helical" evidence="1">
    <location>
        <begin position="37"/>
        <end position="58"/>
    </location>
</feature>
<keyword evidence="3" id="KW-0378">Hydrolase</keyword>
<dbReference type="GO" id="GO:0008237">
    <property type="term" value="F:metallopeptidase activity"/>
    <property type="evidence" value="ECO:0007669"/>
    <property type="project" value="UniProtKB-KW"/>
</dbReference>
<feature type="domain" description="CAAX prenyl protease 2/Lysostaphin resistance protein A-like" evidence="2">
    <location>
        <begin position="118"/>
        <end position="213"/>
    </location>
</feature>
<gene>
    <name evidence="3" type="ORF">L3556_02570</name>
</gene>
<feature type="transmembrane region" description="Helical" evidence="1">
    <location>
        <begin position="79"/>
        <end position="107"/>
    </location>
</feature>
<evidence type="ECO:0000259" key="2">
    <source>
        <dbReference type="Pfam" id="PF02517"/>
    </source>
</evidence>
<proteinExistence type="predicted"/>
<dbReference type="PANTHER" id="PTHR43592:SF20">
    <property type="entry name" value="ALPHA_BETA-HYDROLASES SUPERFAMILY PROTEIN"/>
    <property type="match status" value="1"/>
</dbReference>
<feature type="transmembrane region" description="Helical" evidence="1">
    <location>
        <begin position="244"/>
        <end position="262"/>
    </location>
</feature>
<keyword evidence="3" id="KW-0482">Metalloprotease</keyword>
<reference evidence="3" key="2">
    <citation type="submission" date="2022-01" db="EMBL/GenBank/DDBJ databases">
        <authorList>
            <person name="Zivanovic Y."/>
            <person name="Moreira D."/>
            <person name="Lopez-Garcia P."/>
        </authorList>
    </citation>
    <scope>NUCLEOTIDE SEQUENCE</scope>
    <source>
        <strain evidence="3">G9</strain>
    </source>
</reference>
<feature type="transmembrane region" description="Helical" evidence="1">
    <location>
        <begin position="181"/>
        <end position="199"/>
    </location>
</feature>
<evidence type="ECO:0000256" key="1">
    <source>
        <dbReference type="SAM" id="Phobius"/>
    </source>
</evidence>
<organism evidence="3 4">
    <name type="scientific">Candidatus Synechococcus calcipolaris G9</name>
    <dbReference type="NCBI Taxonomy" id="1497997"/>
    <lineage>
        <taxon>Bacteria</taxon>
        <taxon>Bacillati</taxon>
        <taxon>Cyanobacteriota</taxon>
        <taxon>Cyanophyceae</taxon>
        <taxon>Synechococcales</taxon>
        <taxon>Synechococcaceae</taxon>
        <taxon>Synechococcus</taxon>
    </lineage>
</organism>
<dbReference type="Proteomes" id="UP001154265">
    <property type="component" value="Unassembled WGS sequence"/>
</dbReference>
<dbReference type="RefSeq" id="WP_277865737.1">
    <property type="nucleotide sequence ID" value="NZ_JAKKUT010000001.1"/>
</dbReference>
<keyword evidence="1" id="KW-0812">Transmembrane</keyword>
<keyword evidence="1" id="KW-0472">Membrane</keyword>
<dbReference type="Pfam" id="PF02517">
    <property type="entry name" value="Rce1-like"/>
    <property type="match status" value="1"/>
</dbReference>
<reference evidence="3" key="1">
    <citation type="journal article" date="2022" name="Genome Biol. Evol.">
        <title>A New Gene Family Diagnostic for Intracellular Biomineralization of Amorphous Ca Carbonates by Cyanobacteria.</title>
        <authorList>
            <person name="Benzerara K."/>
            <person name="Duprat E."/>
            <person name="Bitard-Feildel T."/>
            <person name="Caumes G."/>
            <person name="Cassier-Chauvat C."/>
            <person name="Chauvat F."/>
            <person name="Dezi M."/>
            <person name="Diop S.I."/>
            <person name="Gaschignard G."/>
            <person name="Gorgen S."/>
            <person name="Gugger M."/>
            <person name="Lopez-Garcia P."/>
            <person name="Millet M."/>
            <person name="Skouri-Panet F."/>
            <person name="Moreira D."/>
            <person name="Callebaut I."/>
        </authorList>
    </citation>
    <scope>NUCLEOTIDE SEQUENCE</scope>
    <source>
        <strain evidence="3">G9</strain>
    </source>
</reference>
<keyword evidence="1" id="KW-1133">Transmembrane helix</keyword>
<evidence type="ECO:0000313" key="4">
    <source>
        <dbReference type="Proteomes" id="UP001154265"/>
    </source>
</evidence>
<accession>A0ABT6EY52</accession>
<dbReference type="PANTHER" id="PTHR43592">
    <property type="entry name" value="CAAX AMINO TERMINAL PROTEASE"/>
    <property type="match status" value="1"/>
</dbReference>
<feature type="transmembrane region" description="Helical" evidence="1">
    <location>
        <begin position="206"/>
        <end position="224"/>
    </location>
</feature>
<dbReference type="EMBL" id="JAKKUT010000001">
    <property type="protein sequence ID" value="MDG2989825.1"/>
    <property type="molecule type" value="Genomic_DNA"/>
</dbReference>
<feature type="transmembrane region" description="Helical" evidence="1">
    <location>
        <begin position="150"/>
        <end position="169"/>
    </location>
</feature>
<evidence type="ECO:0000313" key="3">
    <source>
        <dbReference type="EMBL" id="MDG2989825.1"/>
    </source>
</evidence>